<organism evidence="2 3">
    <name type="scientific">Desulfonema magnum</name>
    <dbReference type="NCBI Taxonomy" id="45655"/>
    <lineage>
        <taxon>Bacteria</taxon>
        <taxon>Pseudomonadati</taxon>
        <taxon>Thermodesulfobacteriota</taxon>
        <taxon>Desulfobacteria</taxon>
        <taxon>Desulfobacterales</taxon>
        <taxon>Desulfococcaceae</taxon>
        <taxon>Desulfonema</taxon>
    </lineage>
</organism>
<name>A0A975BI00_9BACT</name>
<sequence length="110" mass="12554">MQDGVCNPIRNVSSNAGRGLQPHPKRFLKCRTGFATPSETFPQMPDGVCNPIRNVSSNAGRGLQPRPKRFECRKCRTGFCRMGFVTSSEMFRDSSPIKYFRRDCKPYFIK</sequence>
<dbReference type="EMBL" id="CP061800">
    <property type="protein sequence ID" value="QTA85683.1"/>
    <property type="molecule type" value="Genomic_DNA"/>
</dbReference>
<evidence type="ECO:0000313" key="3">
    <source>
        <dbReference type="Proteomes" id="UP000663722"/>
    </source>
</evidence>
<evidence type="ECO:0000313" key="2">
    <source>
        <dbReference type="EMBL" id="QTA85683.1"/>
    </source>
</evidence>
<accession>A0A975BI00</accession>
<feature type="region of interest" description="Disordered" evidence="1">
    <location>
        <begin position="1"/>
        <end position="23"/>
    </location>
</feature>
<dbReference type="AlphaFoldDB" id="A0A975BI00"/>
<proteinExistence type="predicted"/>
<protein>
    <submittedName>
        <fullName evidence="2">Uncharacterized protein</fullName>
    </submittedName>
</protein>
<dbReference type="Proteomes" id="UP000663722">
    <property type="component" value="Chromosome"/>
</dbReference>
<keyword evidence="3" id="KW-1185">Reference proteome</keyword>
<gene>
    <name evidence="2" type="ORF">dnm_016970</name>
</gene>
<reference evidence="2" key="1">
    <citation type="journal article" date="2021" name="Microb. Physiol.">
        <title>Proteogenomic Insights into the Physiology of Marine, Sulfate-Reducing, Filamentous Desulfonema limicola and Desulfonema magnum.</title>
        <authorList>
            <person name="Schnaars V."/>
            <person name="Wohlbrand L."/>
            <person name="Scheve S."/>
            <person name="Hinrichs C."/>
            <person name="Reinhardt R."/>
            <person name="Rabus R."/>
        </authorList>
    </citation>
    <scope>NUCLEOTIDE SEQUENCE</scope>
    <source>
        <strain evidence="2">4be13</strain>
    </source>
</reference>
<evidence type="ECO:0000256" key="1">
    <source>
        <dbReference type="SAM" id="MobiDB-lite"/>
    </source>
</evidence>
<dbReference type="KEGG" id="dmm:dnm_016970"/>